<keyword evidence="10" id="KW-1185">Reference proteome</keyword>
<evidence type="ECO:0000313" key="9">
    <source>
        <dbReference type="EMBL" id="MCK2037867.1"/>
    </source>
</evidence>
<dbReference type="Pfam" id="PF02687">
    <property type="entry name" value="FtsX"/>
    <property type="match status" value="1"/>
</dbReference>
<dbReference type="Proteomes" id="UP001300096">
    <property type="component" value="Unassembled WGS sequence"/>
</dbReference>
<dbReference type="EMBL" id="JAHWXN010000002">
    <property type="protein sequence ID" value="MCK2037867.1"/>
    <property type="molecule type" value="Genomic_DNA"/>
</dbReference>
<evidence type="ECO:0000256" key="3">
    <source>
        <dbReference type="ARBA" id="ARBA00022692"/>
    </source>
</evidence>
<feature type="transmembrane region" description="Helical" evidence="6">
    <location>
        <begin position="640"/>
        <end position="659"/>
    </location>
</feature>
<keyword evidence="2" id="KW-1003">Cell membrane</keyword>
<keyword evidence="3 6" id="KW-0812">Transmembrane</keyword>
<dbReference type="InterPro" id="IPR003838">
    <property type="entry name" value="ABC3_permease_C"/>
</dbReference>
<accession>A0ABT0FII3</accession>
<evidence type="ECO:0000256" key="7">
    <source>
        <dbReference type="SAM" id="SignalP"/>
    </source>
</evidence>
<feature type="transmembrane region" description="Helical" evidence="6">
    <location>
        <begin position="417"/>
        <end position="436"/>
    </location>
</feature>
<organism evidence="9 10">
    <name type="scientific">Microbacterium croceum</name>
    <dbReference type="NCBI Taxonomy" id="2851645"/>
    <lineage>
        <taxon>Bacteria</taxon>
        <taxon>Bacillati</taxon>
        <taxon>Actinomycetota</taxon>
        <taxon>Actinomycetes</taxon>
        <taxon>Micrococcales</taxon>
        <taxon>Microbacteriaceae</taxon>
        <taxon>Microbacterium</taxon>
    </lineage>
</organism>
<evidence type="ECO:0000256" key="1">
    <source>
        <dbReference type="ARBA" id="ARBA00004651"/>
    </source>
</evidence>
<dbReference type="PANTHER" id="PTHR30287:SF2">
    <property type="entry name" value="BLL1001 PROTEIN"/>
    <property type="match status" value="1"/>
</dbReference>
<keyword evidence="5 6" id="KW-0472">Membrane</keyword>
<evidence type="ECO:0000256" key="4">
    <source>
        <dbReference type="ARBA" id="ARBA00022989"/>
    </source>
</evidence>
<keyword evidence="7" id="KW-0732">Signal</keyword>
<feature type="transmembrane region" description="Helical" evidence="6">
    <location>
        <begin position="341"/>
        <end position="363"/>
    </location>
</feature>
<name>A0ABT0FII3_9MICO</name>
<comment type="caution">
    <text evidence="9">The sequence shown here is derived from an EMBL/GenBank/DDBJ whole genome shotgun (WGS) entry which is preliminary data.</text>
</comment>
<evidence type="ECO:0000256" key="2">
    <source>
        <dbReference type="ARBA" id="ARBA00022475"/>
    </source>
</evidence>
<feature type="transmembrane region" description="Helical" evidence="6">
    <location>
        <begin position="297"/>
        <end position="321"/>
    </location>
</feature>
<feature type="transmembrane region" description="Helical" evidence="6">
    <location>
        <begin position="736"/>
        <end position="759"/>
    </location>
</feature>
<dbReference type="PANTHER" id="PTHR30287">
    <property type="entry name" value="MEMBRANE COMPONENT OF PREDICTED ABC SUPERFAMILY METABOLITE UPTAKE TRANSPORTER"/>
    <property type="match status" value="1"/>
</dbReference>
<evidence type="ECO:0000259" key="8">
    <source>
        <dbReference type="Pfam" id="PF02687"/>
    </source>
</evidence>
<evidence type="ECO:0000256" key="5">
    <source>
        <dbReference type="ARBA" id="ARBA00023136"/>
    </source>
</evidence>
<feature type="transmembrane region" description="Helical" evidence="6">
    <location>
        <begin position="696"/>
        <end position="716"/>
    </location>
</feature>
<keyword evidence="4 6" id="KW-1133">Transmembrane helix</keyword>
<protein>
    <submittedName>
        <fullName evidence="9">ABC transporter permease</fullName>
    </submittedName>
</protein>
<evidence type="ECO:0000313" key="10">
    <source>
        <dbReference type="Proteomes" id="UP001300096"/>
    </source>
</evidence>
<comment type="subcellular location">
    <subcellularLocation>
        <location evidence="1">Cell membrane</location>
        <topology evidence="1">Multi-pass membrane protein</topology>
    </subcellularLocation>
</comment>
<proteinExistence type="predicted"/>
<feature type="transmembrane region" description="Helical" evidence="6">
    <location>
        <begin position="249"/>
        <end position="277"/>
    </location>
</feature>
<dbReference type="InterPro" id="IPR038766">
    <property type="entry name" value="Membrane_comp_ABC_pdt"/>
</dbReference>
<feature type="chain" id="PRO_5047096335" evidence="7">
    <location>
        <begin position="28"/>
        <end position="766"/>
    </location>
</feature>
<feature type="signal peptide" evidence="7">
    <location>
        <begin position="1"/>
        <end position="27"/>
    </location>
</feature>
<gene>
    <name evidence="9" type="ORF">KZC51_17195</name>
</gene>
<feature type="domain" description="ABC3 transporter permease C-terminal" evidence="8">
    <location>
        <begin position="256"/>
        <end position="374"/>
    </location>
</feature>
<dbReference type="RefSeq" id="WP_247631227.1">
    <property type="nucleotide sequence ID" value="NZ_JAHWXN010000002.1"/>
</dbReference>
<reference evidence="9 10" key="1">
    <citation type="submission" date="2021-06" db="EMBL/GenBank/DDBJ databases">
        <title>Genome-based taxonomic framework of Microbacterium strains isolated from marine environment, the description of four new species and reclassification of four preexisting species.</title>
        <authorList>
            <person name="Lee S.D."/>
            <person name="Kim S.-M."/>
            <person name="Byeon Y.-S."/>
            <person name="Yang H.L."/>
            <person name="Kim I.S."/>
        </authorList>
    </citation>
    <scope>NUCLEOTIDE SEQUENCE [LARGE SCALE GENOMIC DNA]</scope>
    <source>
        <strain evidence="9 10">SSW1-49</strain>
    </source>
</reference>
<evidence type="ECO:0000256" key="6">
    <source>
        <dbReference type="SAM" id="Phobius"/>
    </source>
</evidence>
<sequence>MTAARIRRNPLSSIALMLLIAISAATAGAGVFALTSSIGATERLFRLAQAPDAVQMHVGPLDPDALDAFAEANPDIVRDHQVQVALQLDNLALRVDGESDVARAGVMDLLLVTQSPRFDLLLDAEGEPVTVRDGQIAVPSYYASAYELAPGDMVDLVIDGAAQPYTVSDVIQDAQMGPSLVNSKRFVVSADDWQRLSGSLPPEHILTFRLVDGAGDRFAEAYRLAQLPANGAAVDGSLLRLITALSDGLVAIVTILVSLILLSITLLCLRIMVLTALEEDARRIGVLRAIGFSHRDVRGTLLIGYAVHAAAGSIVALFLVWPVSSLLTSTGSATLTGPQGGFVSAATIITVVITSILPVLVAAQLLRGIRRISPLAALTRPQVSPQTGRRPRRLRWDLPTPVTLRLALRGLTSRPGAAVLLIAMVACAVTLSALPLRVTQTIAAPDFVTVMGVGQSDIRAFVREGVESSAPGRLERSLADDPDIDRFASATSYRVDVVAGSHRETIALEAGDTSLFPVAYVHGTAPRHPGEIALSTLAAETAGVGVGQSVDVISDDTSRSYRVTAVYHDITNGGRSGKTASFDEATGVPLWRTVLIDVREGVDQHAKATSLSGEHPAASFTELDRFVQYTLGDTVERMQAASMVAGGSAAVVMLLVFALRGRLESARDEADLRLLRLLGWSGSAVRAVPMLRTVTVAALGLLLGAIATEALGPSVLGAMLSSFGGGATALAPPDVLPVMTAASVAAAVLAGTLIASFALPTLRNES</sequence>